<dbReference type="HOGENOM" id="CLU_000604_84_9_11"/>
<dbReference type="InterPro" id="IPR011527">
    <property type="entry name" value="ABC1_TM_dom"/>
</dbReference>
<feature type="transmembrane region" description="Helical" evidence="10">
    <location>
        <begin position="168"/>
        <end position="194"/>
    </location>
</feature>
<dbReference type="InterPro" id="IPR036640">
    <property type="entry name" value="ABC1_TM_sf"/>
</dbReference>
<comment type="similarity">
    <text evidence="9">Belongs to the ABC transporter superfamily. Siderophore-Fe(3+) uptake transporter (SIUT) (TC 3.A.1.21) family.</text>
</comment>
<dbReference type="Gene3D" id="1.20.1560.10">
    <property type="entry name" value="ABC transporter type 1, transmembrane domain"/>
    <property type="match status" value="1"/>
</dbReference>
<dbReference type="Proteomes" id="UP000018291">
    <property type="component" value="Unassembled WGS sequence"/>
</dbReference>
<dbReference type="PROSITE" id="PS50929">
    <property type="entry name" value="ABC_TM1F"/>
    <property type="match status" value="1"/>
</dbReference>
<accession>R4Z4B7</accession>
<dbReference type="PANTHER" id="PTHR43394:SF1">
    <property type="entry name" value="ATP-BINDING CASSETTE SUB-FAMILY B MEMBER 10, MITOCHONDRIAL"/>
    <property type="match status" value="1"/>
</dbReference>
<evidence type="ECO:0000256" key="10">
    <source>
        <dbReference type="SAM" id="Phobius"/>
    </source>
</evidence>
<dbReference type="GO" id="GO:0015421">
    <property type="term" value="F:ABC-type oligopeptide transporter activity"/>
    <property type="evidence" value="ECO:0007669"/>
    <property type="project" value="TreeGrafter"/>
</dbReference>
<keyword evidence="2" id="KW-0813">Transport</keyword>
<dbReference type="eggNOG" id="COG1132">
    <property type="taxonomic scope" value="Bacteria"/>
</dbReference>
<evidence type="ECO:0000259" key="11">
    <source>
        <dbReference type="PROSITE" id="PS50893"/>
    </source>
</evidence>
<dbReference type="AlphaFoldDB" id="R4Z4B7"/>
<keyword evidence="5" id="KW-0547">Nucleotide-binding</keyword>
<dbReference type="Gene3D" id="3.40.50.300">
    <property type="entry name" value="P-loop containing nucleotide triphosphate hydrolases"/>
    <property type="match status" value="1"/>
</dbReference>
<keyword evidence="14" id="KW-1185">Reference proteome</keyword>
<dbReference type="STRING" id="1229780.BN381_210077"/>
<protein>
    <submittedName>
        <fullName evidence="13">ATP-binding protein of ABC transporter</fullName>
    </submittedName>
</protein>
<keyword evidence="8 10" id="KW-0472">Membrane</keyword>
<evidence type="ECO:0000256" key="2">
    <source>
        <dbReference type="ARBA" id="ARBA00022448"/>
    </source>
</evidence>
<keyword evidence="4 10" id="KW-0812">Transmembrane</keyword>
<dbReference type="OrthoDB" id="9806127at2"/>
<gene>
    <name evidence="13" type="ORF">BN381_210077</name>
</gene>
<keyword evidence="7 10" id="KW-1133">Transmembrane helix</keyword>
<evidence type="ECO:0000313" key="13">
    <source>
        <dbReference type="EMBL" id="CCM63387.1"/>
    </source>
</evidence>
<dbReference type="SUPFAM" id="SSF52540">
    <property type="entry name" value="P-loop containing nucleoside triphosphate hydrolases"/>
    <property type="match status" value="1"/>
</dbReference>
<keyword evidence="3" id="KW-1003">Cell membrane</keyword>
<evidence type="ECO:0000259" key="12">
    <source>
        <dbReference type="PROSITE" id="PS50929"/>
    </source>
</evidence>
<comment type="caution">
    <text evidence="13">The sequence shown here is derived from an EMBL/GenBank/DDBJ whole genome shotgun (WGS) entry which is preliminary data.</text>
</comment>
<dbReference type="InterPro" id="IPR003593">
    <property type="entry name" value="AAA+_ATPase"/>
</dbReference>
<dbReference type="PROSITE" id="PS00211">
    <property type="entry name" value="ABC_TRANSPORTER_1"/>
    <property type="match status" value="1"/>
</dbReference>
<organism evidence="13 14">
    <name type="scientific">Candidatus Neomicrothrix parvicella RN1</name>
    <dbReference type="NCBI Taxonomy" id="1229780"/>
    <lineage>
        <taxon>Bacteria</taxon>
        <taxon>Bacillati</taxon>
        <taxon>Actinomycetota</taxon>
        <taxon>Acidimicrobiia</taxon>
        <taxon>Acidimicrobiales</taxon>
        <taxon>Microthrixaceae</taxon>
        <taxon>Candidatus Neomicrothrix</taxon>
    </lineage>
</organism>
<evidence type="ECO:0000313" key="14">
    <source>
        <dbReference type="Proteomes" id="UP000018291"/>
    </source>
</evidence>
<evidence type="ECO:0000256" key="5">
    <source>
        <dbReference type="ARBA" id="ARBA00022741"/>
    </source>
</evidence>
<dbReference type="SUPFAM" id="SSF90123">
    <property type="entry name" value="ABC transporter transmembrane region"/>
    <property type="match status" value="1"/>
</dbReference>
<dbReference type="CDD" id="cd18565">
    <property type="entry name" value="ABC_6TM_exporter_like"/>
    <property type="match status" value="1"/>
</dbReference>
<dbReference type="PROSITE" id="PS50893">
    <property type="entry name" value="ABC_TRANSPORTER_2"/>
    <property type="match status" value="1"/>
</dbReference>
<sequence length="618" mass="66624">MAPPEPQAQQIPRHPLRRLWDFAQDDHRAVRLGAGLSVLNKFFDVLPELLIGVAVDVVVRGDASLLADWLGIDDRWTQLLVLAAATVVIWVLESITDYAATLVWRNLAQSIEHSARSELYRHLQTLELAWFEDRSSGGLLSVVNDDVNQLERFLDVGAAEVIRTATNVVLVGAFFFVVSPTLALVAFVPIPVIVAGSLRYQRRLEPHYAAVRESVGDLSGTLTNNLGGIATIKAFVAERREAQRVDGLSAQYRDANHRAIKVSSAFVPLIRMAILAAFVVTLLVGGRAAIAGTLAVGVSSTLVFMTQRLLWPLTRMGEVLDLYQRAAASVVRILDLLEVTPGIISGTRRLVAPVRGDVVFRDVDFVYGVECDTEMELAGGEPPRRTLPVLAGFNLDVAAGETHALVGTTGAGKSTVLKLLLRFYEPTGGSITIDGVDTAELGFASLRGAIGYVSQDAFLFDGTVAENLAYARPDAGRDELIRAAELAEAAGFIRALPEGFDTRVGERGQKLSGGQRQRLSIARAIVADPAILVLDEATSAVDNETEAAIQRSLAKVSIDRTTIIIAHRLSTVRRAHAIHVLEGGRIAESGTHDELLEHGGLYAALWRVQTGEAALNAG</sequence>
<evidence type="ECO:0000256" key="1">
    <source>
        <dbReference type="ARBA" id="ARBA00004429"/>
    </source>
</evidence>
<dbReference type="InterPro" id="IPR003439">
    <property type="entry name" value="ABC_transporter-like_ATP-bd"/>
</dbReference>
<comment type="subcellular location">
    <subcellularLocation>
        <location evidence="1">Cell inner membrane</location>
        <topology evidence="1">Multi-pass membrane protein</topology>
    </subcellularLocation>
</comment>
<dbReference type="Pfam" id="PF00664">
    <property type="entry name" value="ABC_membrane"/>
    <property type="match status" value="1"/>
</dbReference>
<feature type="domain" description="ABC transporter" evidence="11">
    <location>
        <begin position="358"/>
        <end position="608"/>
    </location>
</feature>
<proteinExistence type="inferred from homology"/>
<evidence type="ECO:0000256" key="4">
    <source>
        <dbReference type="ARBA" id="ARBA00022692"/>
    </source>
</evidence>
<dbReference type="InterPro" id="IPR039421">
    <property type="entry name" value="Type_1_exporter"/>
</dbReference>
<evidence type="ECO:0000256" key="7">
    <source>
        <dbReference type="ARBA" id="ARBA00022989"/>
    </source>
</evidence>
<feature type="domain" description="ABC transmembrane type-1" evidence="12">
    <location>
        <begin position="32"/>
        <end position="325"/>
    </location>
</feature>
<evidence type="ECO:0000256" key="8">
    <source>
        <dbReference type="ARBA" id="ARBA00023136"/>
    </source>
</evidence>
<dbReference type="RefSeq" id="WP_012225887.1">
    <property type="nucleotide sequence ID" value="NZ_HG422565.1"/>
</dbReference>
<dbReference type="FunFam" id="3.40.50.300:FF:000221">
    <property type="entry name" value="Multidrug ABC transporter ATP-binding protein"/>
    <property type="match status" value="1"/>
</dbReference>
<dbReference type="InterPro" id="IPR027417">
    <property type="entry name" value="P-loop_NTPase"/>
</dbReference>
<dbReference type="EMBL" id="CANL01000014">
    <property type="protein sequence ID" value="CCM63387.1"/>
    <property type="molecule type" value="Genomic_DNA"/>
</dbReference>
<dbReference type="PANTHER" id="PTHR43394">
    <property type="entry name" value="ATP-DEPENDENT PERMEASE MDL1, MITOCHONDRIAL"/>
    <property type="match status" value="1"/>
</dbReference>
<dbReference type="InterPro" id="IPR017871">
    <property type="entry name" value="ABC_transporter-like_CS"/>
</dbReference>
<dbReference type="GO" id="GO:0016887">
    <property type="term" value="F:ATP hydrolysis activity"/>
    <property type="evidence" value="ECO:0007669"/>
    <property type="project" value="InterPro"/>
</dbReference>
<keyword evidence="6 13" id="KW-0067">ATP-binding</keyword>
<feature type="transmembrane region" description="Helical" evidence="10">
    <location>
        <begin position="262"/>
        <end position="282"/>
    </location>
</feature>
<dbReference type="Pfam" id="PF00005">
    <property type="entry name" value="ABC_tran"/>
    <property type="match status" value="1"/>
</dbReference>
<dbReference type="GO" id="GO:0005886">
    <property type="term" value="C:plasma membrane"/>
    <property type="evidence" value="ECO:0007669"/>
    <property type="project" value="UniProtKB-SubCell"/>
</dbReference>
<dbReference type="GO" id="GO:0005524">
    <property type="term" value="F:ATP binding"/>
    <property type="evidence" value="ECO:0007669"/>
    <property type="project" value="UniProtKB-KW"/>
</dbReference>
<reference evidence="13 14" key="1">
    <citation type="journal article" date="2013" name="ISME J.">
        <title>Metabolic model for the filamentous 'Candidatus Microthrix parvicella' based on genomic and metagenomic analyses.</title>
        <authorList>
            <person name="Jon McIlroy S."/>
            <person name="Kristiansen R."/>
            <person name="Albertsen M."/>
            <person name="Michael Karst S."/>
            <person name="Rossetti S."/>
            <person name="Lund Nielsen J."/>
            <person name="Tandoi V."/>
            <person name="James Seviour R."/>
            <person name="Nielsen P.H."/>
        </authorList>
    </citation>
    <scope>NUCLEOTIDE SEQUENCE [LARGE SCALE GENOMIC DNA]</scope>
    <source>
        <strain evidence="13 14">RN1</strain>
    </source>
</reference>
<evidence type="ECO:0000256" key="3">
    <source>
        <dbReference type="ARBA" id="ARBA00022475"/>
    </source>
</evidence>
<name>R4Z4B7_9ACTN</name>
<evidence type="ECO:0000256" key="9">
    <source>
        <dbReference type="ARBA" id="ARBA00023455"/>
    </source>
</evidence>
<evidence type="ECO:0000256" key="6">
    <source>
        <dbReference type="ARBA" id="ARBA00022840"/>
    </source>
</evidence>
<dbReference type="SMART" id="SM00382">
    <property type="entry name" value="AAA"/>
    <property type="match status" value="1"/>
</dbReference>